<evidence type="ECO:0000313" key="1">
    <source>
        <dbReference type="EMBL" id="KAL0910048.1"/>
    </source>
</evidence>
<proteinExistence type="predicted"/>
<organism evidence="1 2">
    <name type="scientific">Dendrobium thyrsiflorum</name>
    <name type="common">Pinecone-like raceme dendrobium</name>
    <name type="synonym">Orchid</name>
    <dbReference type="NCBI Taxonomy" id="117978"/>
    <lineage>
        <taxon>Eukaryota</taxon>
        <taxon>Viridiplantae</taxon>
        <taxon>Streptophyta</taxon>
        <taxon>Embryophyta</taxon>
        <taxon>Tracheophyta</taxon>
        <taxon>Spermatophyta</taxon>
        <taxon>Magnoliopsida</taxon>
        <taxon>Liliopsida</taxon>
        <taxon>Asparagales</taxon>
        <taxon>Orchidaceae</taxon>
        <taxon>Epidendroideae</taxon>
        <taxon>Malaxideae</taxon>
        <taxon>Dendrobiinae</taxon>
        <taxon>Dendrobium</taxon>
    </lineage>
</organism>
<reference evidence="1 2" key="1">
    <citation type="journal article" date="2024" name="Plant Biotechnol. J.">
        <title>Dendrobium thyrsiflorum genome and its molecular insights into genes involved in important horticultural traits.</title>
        <authorList>
            <person name="Chen B."/>
            <person name="Wang J.Y."/>
            <person name="Zheng P.J."/>
            <person name="Li K.L."/>
            <person name="Liang Y.M."/>
            <person name="Chen X.F."/>
            <person name="Zhang C."/>
            <person name="Zhao X."/>
            <person name="He X."/>
            <person name="Zhang G.Q."/>
            <person name="Liu Z.J."/>
            <person name="Xu Q."/>
        </authorList>
    </citation>
    <scope>NUCLEOTIDE SEQUENCE [LARGE SCALE GENOMIC DNA]</scope>
    <source>
        <strain evidence="1">GZMU011</strain>
    </source>
</reference>
<dbReference type="AlphaFoldDB" id="A0ABD0UIM6"/>
<comment type="caution">
    <text evidence="1">The sequence shown here is derived from an EMBL/GenBank/DDBJ whole genome shotgun (WGS) entry which is preliminary data.</text>
</comment>
<sequence length="94" mass="10696">MNVDASMISSYKSGIGAFGQSCVHWDVAQLELFAIQAISDVIQDWMFNYKGIIIEGDNYNIIKFLQDSLRKMETLKDGQWIEDLLFLKNVKGGM</sequence>
<name>A0ABD0UIM6_DENTH</name>
<dbReference type="Proteomes" id="UP001552299">
    <property type="component" value="Unassembled WGS sequence"/>
</dbReference>
<protein>
    <recommendedName>
        <fullName evidence="3">RNase H type-1 domain-containing protein</fullName>
    </recommendedName>
</protein>
<evidence type="ECO:0008006" key="3">
    <source>
        <dbReference type="Google" id="ProtNLM"/>
    </source>
</evidence>
<keyword evidence="2" id="KW-1185">Reference proteome</keyword>
<gene>
    <name evidence="1" type="ORF">M5K25_020976</name>
</gene>
<evidence type="ECO:0000313" key="2">
    <source>
        <dbReference type="Proteomes" id="UP001552299"/>
    </source>
</evidence>
<dbReference type="EMBL" id="JANQDX010000016">
    <property type="protein sequence ID" value="KAL0910048.1"/>
    <property type="molecule type" value="Genomic_DNA"/>
</dbReference>
<accession>A0ABD0UIM6</accession>